<dbReference type="InterPro" id="IPR000850">
    <property type="entry name" value="Adenylat/UMP-CMP_kin"/>
</dbReference>
<dbReference type="InterPro" id="IPR027417">
    <property type="entry name" value="P-loop_NTPase"/>
</dbReference>
<dbReference type="PRINTS" id="PR00094">
    <property type="entry name" value="ADENYLTKNASE"/>
</dbReference>
<evidence type="ECO:0000256" key="1">
    <source>
        <dbReference type="ARBA" id="ARBA00022679"/>
    </source>
</evidence>
<dbReference type="InterPro" id="IPR033690">
    <property type="entry name" value="Adenylat_kinase_CS"/>
</dbReference>
<comment type="caution">
    <text evidence="5">The sequence shown here is derived from an EMBL/GenBank/DDBJ whole genome shotgun (WGS) entry which is preliminary data.</text>
</comment>
<accession>A0AA35SPY5</accession>
<dbReference type="GO" id="GO:0006139">
    <property type="term" value="P:nucleobase-containing compound metabolic process"/>
    <property type="evidence" value="ECO:0007669"/>
    <property type="project" value="InterPro"/>
</dbReference>
<dbReference type="GO" id="GO:0005524">
    <property type="term" value="F:ATP binding"/>
    <property type="evidence" value="ECO:0007669"/>
    <property type="project" value="InterPro"/>
</dbReference>
<dbReference type="Gene3D" id="3.40.50.300">
    <property type="entry name" value="P-loop containing nucleotide triphosphate hydrolases"/>
    <property type="match status" value="1"/>
</dbReference>
<dbReference type="CDD" id="cd01428">
    <property type="entry name" value="ADK"/>
    <property type="match status" value="1"/>
</dbReference>
<name>A0AA35SPY5_GEOBA</name>
<dbReference type="Pfam" id="PF00406">
    <property type="entry name" value="ADK"/>
    <property type="match status" value="1"/>
</dbReference>
<sequence length="216" mass="24642">MTTDKSPLHEADGPCYQAVMLVGPPGVGKGTQGKMLAQIPGIFHVSSGDMFRELDSNSKCGQIFQQYAGVGKLVPGHITIKIWQDYMRAKVQQQVYSPESDLLILDGIPRNITQAGLIAPYIKLFKVIYMVCEDREVMFKRIRGRSLKENRIDDSEEVVVRYRWDVYKRETEPLIDYYPQDLIRIIDANTTAADVLHQILSTTVPIQKNHFKKPRM</sequence>
<evidence type="ECO:0000256" key="3">
    <source>
        <dbReference type="ARBA" id="ARBA00022777"/>
    </source>
</evidence>
<dbReference type="PANTHER" id="PTHR23359">
    <property type="entry name" value="NUCLEOTIDE KINASE"/>
    <property type="match status" value="1"/>
</dbReference>
<keyword evidence="1 4" id="KW-0808">Transferase</keyword>
<evidence type="ECO:0000256" key="2">
    <source>
        <dbReference type="ARBA" id="ARBA00022741"/>
    </source>
</evidence>
<gene>
    <name evidence="5" type="ORF">GBAR_LOCUS19243</name>
</gene>
<dbReference type="PROSITE" id="PS00113">
    <property type="entry name" value="ADENYLATE_KINASE"/>
    <property type="match status" value="1"/>
</dbReference>
<reference evidence="5" key="1">
    <citation type="submission" date="2023-03" db="EMBL/GenBank/DDBJ databases">
        <authorList>
            <person name="Steffen K."/>
            <person name="Cardenas P."/>
        </authorList>
    </citation>
    <scope>NUCLEOTIDE SEQUENCE</scope>
</reference>
<organism evidence="5 6">
    <name type="scientific">Geodia barretti</name>
    <name type="common">Barrett's horny sponge</name>
    <dbReference type="NCBI Taxonomy" id="519541"/>
    <lineage>
        <taxon>Eukaryota</taxon>
        <taxon>Metazoa</taxon>
        <taxon>Porifera</taxon>
        <taxon>Demospongiae</taxon>
        <taxon>Heteroscleromorpha</taxon>
        <taxon>Tetractinellida</taxon>
        <taxon>Astrophorina</taxon>
        <taxon>Geodiidae</taxon>
        <taxon>Geodia</taxon>
    </lineage>
</organism>
<dbReference type="AlphaFoldDB" id="A0AA35SPY5"/>
<keyword evidence="2" id="KW-0547">Nucleotide-binding</keyword>
<dbReference type="SUPFAM" id="SSF52540">
    <property type="entry name" value="P-loop containing nucleoside triphosphate hydrolases"/>
    <property type="match status" value="1"/>
</dbReference>
<dbReference type="Proteomes" id="UP001174909">
    <property type="component" value="Unassembled WGS sequence"/>
</dbReference>
<protein>
    <submittedName>
        <fullName evidence="5">Adenylate kinase</fullName>
    </submittedName>
</protein>
<evidence type="ECO:0000313" key="5">
    <source>
        <dbReference type="EMBL" id="CAI8034100.1"/>
    </source>
</evidence>
<proteinExistence type="inferred from homology"/>
<dbReference type="HAMAP" id="MF_00235">
    <property type="entry name" value="Adenylate_kinase_Adk"/>
    <property type="match status" value="1"/>
</dbReference>
<comment type="similarity">
    <text evidence="4">Belongs to the adenylate kinase family.</text>
</comment>
<evidence type="ECO:0000313" key="6">
    <source>
        <dbReference type="Proteomes" id="UP001174909"/>
    </source>
</evidence>
<dbReference type="GO" id="GO:0019205">
    <property type="term" value="F:nucleobase-containing compound kinase activity"/>
    <property type="evidence" value="ECO:0007669"/>
    <property type="project" value="InterPro"/>
</dbReference>
<keyword evidence="6" id="KW-1185">Reference proteome</keyword>
<evidence type="ECO:0000256" key="4">
    <source>
        <dbReference type="RuleBase" id="RU003330"/>
    </source>
</evidence>
<dbReference type="EMBL" id="CASHTH010002712">
    <property type="protein sequence ID" value="CAI8034100.1"/>
    <property type="molecule type" value="Genomic_DNA"/>
</dbReference>
<keyword evidence="3 4" id="KW-0418">Kinase</keyword>